<dbReference type="PROSITE" id="PS50928">
    <property type="entry name" value="ABC_TM1"/>
    <property type="match status" value="1"/>
</dbReference>
<feature type="transmembrane region" description="Helical" evidence="10">
    <location>
        <begin position="88"/>
        <end position="109"/>
    </location>
</feature>
<evidence type="ECO:0000256" key="6">
    <source>
        <dbReference type="ARBA" id="ARBA00022505"/>
    </source>
</evidence>
<evidence type="ECO:0000313" key="14">
    <source>
        <dbReference type="Proteomes" id="UP001207918"/>
    </source>
</evidence>
<dbReference type="PANTHER" id="PTHR30183">
    <property type="entry name" value="MOLYBDENUM TRANSPORT SYSTEM PERMEASE PROTEIN MODB"/>
    <property type="match status" value="1"/>
</dbReference>
<dbReference type="PANTHER" id="PTHR30183:SF8">
    <property type="entry name" value="MOLYBDENUM TRANSPORT SYSTEM PERMEASE"/>
    <property type="match status" value="1"/>
</dbReference>
<comment type="function">
    <text evidence="1 11">Part of the binding-protein-dependent transport system for molybdenum; probably responsible for the translocation of the substrate across the membrane.</text>
</comment>
<evidence type="ECO:0000256" key="1">
    <source>
        <dbReference type="ARBA" id="ARBA00002949"/>
    </source>
</evidence>
<feature type="transmembrane region" description="Helical" evidence="10">
    <location>
        <begin position="130"/>
        <end position="152"/>
    </location>
</feature>
<keyword evidence="8 10" id="KW-1133">Transmembrane helix</keyword>
<keyword evidence="7 10" id="KW-0812">Transmembrane</keyword>
<dbReference type="Proteomes" id="UP001207918">
    <property type="component" value="Unassembled WGS sequence"/>
</dbReference>
<feature type="transmembrane region" description="Helical" evidence="10">
    <location>
        <begin position="48"/>
        <end position="68"/>
    </location>
</feature>
<dbReference type="CDD" id="cd06261">
    <property type="entry name" value="TM_PBP2"/>
    <property type="match status" value="1"/>
</dbReference>
<feature type="transmembrane region" description="Helical" evidence="10">
    <location>
        <begin position="193"/>
        <end position="212"/>
    </location>
</feature>
<dbReference type="Gene3D" id="1.10.3720.10">
    <property type="entry name" value="MetI-like"/>
    <property type="match status" value="1"/>
</dbReference>
<name>A0ABT3PTJ6_9BACT</name>
<dbReference type="SUPFAM" id="SSF161098">
    <property type="entry name" value="MetI-like"/>
    <property type="match status" value="1"/>
</dbReference>
<organism evidence="13 14">
    <name type="scientific">Fodinibius salsisoli</name>
    <dbReference type="NCBI Taxonomy" id="2820877"/>
    <lineage>
        <taxon>Bacteria</taxon>
        <taxon>Pseudomonadati</taxon>
        <taxon>Balneolota</taxon>
        <taxon>Balneolia</taxon>
        <taxon>Balneolales</taxon>
        <taxon>Balneolaceae</taxon>
        <taxon>Fodinibius</taxon>
    </lineage>
</organism>
<comment type="caution">
    <text evidence="13">The sequence shown here is derived from an EMBL/GenBank/DDBJ whole genome shotgun (WGS) entry which is preliminary data.</text>
</comment>
<sequence length="221" mass="24352">MTPFWDPFLLSLQLAAVTTVLLLIIALPICYGIFFYSNRSTPILKSLVSLPLVLPPTVLGYYLLIAFRPEGLLANIIPGTNLAFSFEGLVAGSIIFSFPFMANPILSALESTSKNLTQAAFTLGKSKFETFFYVLLPNIKPSVIIGAVMAFAHTIGEFGMVLMIGGNIPDETRVASIAIYNEVEKMSYANADLYALVLLFFSMVVLLFIYGFQYQQKAKLF</sequence>
<comment type="subcellular location">
    <subcellularLocation>
        <location evidence="2 10">Cell membrane</location>
        <topology evidence="2 10">Multi-pass membrane protein</topology>
    </subcellularLocation>
</comment>
<accession>A0ABT3PTJ6</accession>
<dbReference type="NCBIfam" id="TIGR02141">
    <property type="entry name" value="modB_ABC"/>
    <property type="match status" value="1"/>
</dbReference>
<evidence type="ECO:0000256" key="9">
    <source>
        <dbReference type="ARBA" id="ARBA00023136"/>
    </source>
</evidence>
<dbReference type="Pfam" id="PF00528">
    <property type="entry name" value="BPD_transp_1"/>
    <property type="match status" value="1"/>
</dbReference>
<gene>
    <name evidence="13" type="primary">modB</name>
    <name evidence="13" type="ORF">J6I44_20055</name>
</gene>
<feature type="transmembrane region" description="Helical" evidence="10">
    <location>
        <begin position="12"/>
        <end position="36"/>
    </location>
</feature>
<reference evidence="13 14" key="1">
    <citation type="submission" date="2021-03" db="EMBL/GenBank/DDBJ databases">
        <title>Aliifodinibius sp. nov., a new bacterium isolated from saline soil.</title>
        <authorList>
            <person name="Galisteo C."/>
            <person name="De La Haba R."/>
            <person name="Sanchez-Porro C."/>
            <person name="Ventosa A."/>
        </authorList>
    </citation>
    <scope>NUCLEOTIDE SEQUENCE [LARGE SCALE GENOMIC DNA]</scope>
    <source>
        <strain evidence="13 14">1BSP15-2V2</strain>
    </source>
</reference>
<keyword evidence="5 11" id="KW-1003">Cell membrane</keyword>
<keyword evidence="6 11" id="KW-0500">Molybdenum</keyword>
<dbReference type="InterPro" id="IPR000515">
    <property type="entry name" value="MetI-like"/>
</dbReference>
<evidence type="ECO:0000256" key="10">
    <source>
        <dbReference type="RuleBase" id="RU363032"/>
    </source>
</evidence>
<feature type="domain" description="ABC transmembrane type-1" evidence="12">
    <location>
        <begin position="8"/>
        <end position="209"/>
    </location>
</feature>
<evidence type="ECO:0000256" key="7">
    <source>
        <dbReference type="ARBA" id="ARBA00022692"/>
    </source>
</evidence>
<evidence type="ECO:0000313" key="13">
    <source>
        <dbReference type="EMBL" id="MCW9709166.1"/>
    </source>
</evidence>
<evidence type="ECO:0000256" key="2">
    <source>
        <dbReference type="ARBA" id="ARBA00004651"/>
    </source>
</evidence>
<evidence type="ECO:0000256" key="8">
    <source>
        <dbReference type="ARBA" id="ARBA00022989"/>
    </source>
</evidence>
<comment type="similarity">
    <text evidence="3 11">Belongs to the binding-protein-dependent transport system permease family. CysTW subfamily.</text>
</comment>
<proteinExistence type="inferred from homology"/>
<evidence type="ECO:0000256" key="3">
    <source>
        <dbReference type="ARBA" id="ARBA00007069"/>
    </source>
</evidence>
<protein>
    <recommendedName>
        <fullName evidence="11">Molybdenum transport system permease</fullName>
    </recommendedName>
</protein>
<evidence type="ECO:0000256" key="5">
    <source>
        <dbReference type="ARBA" id="ARBA00022475"/>
    </source>
</evidence>
<dbReference type="InterPro" id="IPR035906">
    <property type="entry name" value="MetI-like_sf"/>
</dbReference>
<keyword evidence="9 10" id="KW-0472">Membrane</keyword>
<dbReference type="RefSeq" id="WP_265768039.1">
    <property type="nucleotide sequence ID" value="NZ_JAGGJA010000024.1"/>
</dbReference>
<evidence type="ECO:0000259" key="12">
    <source>
        <dbReference type="PROSITE" id="PS50928"/>
    </source>
</evidence>
<evidence type="ECO:0000256" key="4">
    <source>
        <dbReference type="ARBA" id="ARBA00022448"/>
    </source>
</evidence>
<keyword evidence="14" id="KW-1185">Reference proteome</keyword>
<dbReference type="EMBL" id="JAGGJA010000024">
    <property type="protein sequence ID" value="MCW9709166.1"/>
    <property type="molecule type" value="Genomic_DNA"/>
</dbReference>
<evidence type="ECO:0000256" key="11">
    <source>
        <dbReference type="RuleBase" id="RU365097"/>
    </source>
</evidence>
<keyword evidence="4 10" id="KW-0813">Transport</keyword>
<dbReference type="InterPro" id="IPR011867">
    <property type="entry name" value="ModB_ABC"/>
</dbReference>